<name>A0ABW5TT90_9SPHI</name>
<evidence type="ECO:0000313" key="3">
    <source>
        <dbReference type="Proteomes" id="UP001597546"/>
    </source>
</evidence>
<dbReference type="SMART" id="SM00710">
    <property type="entry name" value="PbH1"/>
    <property type="match status" value="7"/>
</dbReference>
<keyword evidence="3" id="KW-1185">Reference proteome</keyword>
<dbReference type="SUPFAM" id="SSF51126">
    <property type="entry name" value="Pectin lyase-like"/>
    <property type="match status" value="2"/>
</dbReference>
<reference evidence="3" key="1">
    <citation type="journal article" date="2019" name="Int. J. Syst. Evol. Microbiol.">
        <title>The Global Catalogue of Microorganisms (GCM) 10K type strain sequencing project: providing services to taxonomists for standard genome sequencing and annotation.</title>
        <authorList>
            <consortium name="The Broad Institute Genomics Platform"/>
            <consortium name="The Broad Institute Genome Sequencing Center for Infectious Disease"/>
            <person name="Wu L."/>
            <person name="Ma J."/>
        </authorList>
    </citation>
    <scope>NUCLEOTIDE SEQUENCE [LARGE SCALE GENOMIC DNA]</scope>
    <source>
        <strain evidence="3">KCTC 42456</strain>
    </source>
</reference>
<dbReference type="Pfam" id="PF14592">
    <property type="entry name" value="Chondroitinas_B"/>
    <property type="match status" value="1"/>
</dbReference>
<dbReference type="CDD" id="cd14251">
    <property type="entry name" value="PL-6"/>
    <property type="match status" value="1"/>
</dbReference>
<dbReference type="InterPro" id="IPR039513">
    <property type="entry name" value="PL-6"/>
</dbReference>
<protein>
    <submittedName>
        <fullName evidence="2">Chondroitinase-B domain-containing protein</fullName>
    </submittedName>
</protein>
<dbReference type="InterPro" id="IPR012334">
    <property type="entry name" value="Pectin_lyas_fold"/>
</dbReference>
<gene>
    <name evidence="2" type="ORF">ACFSSE_11365</name>
</gene>
<dbReference type="EMBL" id="JBHULV010000038">
    <property type="protein sequence ID" value="MFD2732301.1"/>
    <property type="molecule type" value="Genomic_DNA"/>
</dbReference>
<feature type="signal peptide" evidence="1">
    <location>
        <begin position="1"/>
        <end position="21"/>
    </location>
</feature>
<dbReference type="InterPro" id="IPR011050">
    <property type="entry name" value="Pectin_lyase_fold/virulence"/>
</dbReference>
<dbReference type="RefSeq" id="WP_379047640.1">
    <property type="nucleotide sequence ID" value="NZ_JBHSKW010000068.1"/>
</dbReference>
<accession>A0ABW5TT90</accession>
<dbReference type="Gene3D" id="2.160.20.10">
    <property type="entry name" value="Single-stranded right-handed beta-helix, Pectin lyase-like"/>
    <property type="match status" value="2"/>
</dbReference>
<sequence length="767" mass="85889">MKKHTVLLSLTLLLLSFQSKSQFNIQKVTNSFELQNAISKVKAGDVIIMANGIWKDVNIKFIGKGTKENPITLTGETAGKVTIEGASDLKLSGEYLIIKDLHFKNGYTPSSTVIQFGIDSKTFANHSRVTNCVIENFTQPNREVSDHWVELWGRYNQLDHCNLIGKSNFGPTVRVFLKGNEHINNYHKIVYNHFGPRPRKGGPHGETIQIGDSGTSMAPSYTSVANNFFDRCNGEVEIISNKSNYNEFRNNIFFESEGSLVLRHGNYCTIDGNIFIGNEKSEFMGGIRVINTGHWITNNYFYNIKGKGFRSALAVMNGIPKSPLNRYMQVTDVVVANNTFIDCISPFQFSVGVNIDKKDVLPPSEIRSERPERMIMANNLIYNQTPDNYPIVAYDKVDGVLFKNNFTNAINKTDIANTGLVTTDFQINKAADYLYIPTKNQDDVYKGFDFDKIATDLFGTSRKTQNSVGAINLPVKPNTTLINKTLYGTIWFVKEAPVYVTKTHHVTNNNELIKKLKIAHSGDILILKAGVYKLDASLVINKNITIISKDKKRKAELQFEGDKAAFDMHPKGVLYLENIVLKGNKSQCAFASLEKNMSQAFNLFVKNTEISDFKTVLMVYKASFADTISFDNSNIKNCSSGIVLNTETDAGGDYNAEFVYITNSKFDNIESTVLDYYRGGYDESTIGGNLILKNNTFTNCGKAEKSKILIQNQGIVNVDFSNNTFKNNPIDTIAILWGEKGQKPVNNTVINSGEIKIEQNLKQKLMY</sequence>
<feature type="chain" id="PRO_5046991637" evidence="1">
    <location>
        <begin position="22"/>
        <end position="767"/>
    </location>
</feature>
<organism evidence="2 3">
    <name type="scientific">Pedobacter alpinus</name>
    <dbReference type="NCBI Taxonomy" id="1590643"/>
    <lineage>
        <taxon>Bacteria</taxon>
        <taxon>Pseudomonadati</taxon>
        <taxon>Bacteroidota</taxon>
        <taxon>Sphingobacteriia</taxon>
        <taxon>Sphingobacteriales</taxon>
        <taxon>Sphingobacteriaceae</taxon>
        <taxon>Pedobacter</taxon>
    </lineage>
</organism>
<evidence type="ECO:0000256" key="1">
    <source>
        <dbReference type="SAM" id="SignalP"/>
    </source>
</evidence>
<dbReference type="InterPro" id="IPR006626">
    <property type="entry name" value="PbH1"/>
</dbReference>
<dbReference type="Proteomes" id="UP001597546">
    <property type="component" value="Unassembled WGS sequence"/>
</dbReference>
<evidence type="ECO:0000313" key="2">
    <source>
        <dbReference type="EMBL" id="MFD2732301.1"/>
    </source>
</evidence>
<proteinExistence type="predicted"/>
<comment type="caution">
    <text evidence="2">The sequence shown here is derived from an EMBL/GenBank/DDBJ whole genome shotgun (WGS) entry which is preliminary data.</text>
</comment>
<keyword evidence="1" id="KW-0732">Signal</keyword>